<organism evidence="1 2">
    <name type="scientific">Salmonella enterica I</name>
    <dbReference type="NCBI Taxonomy" id="59201"/>
    <lineage>
        <taxon>Bacteria</taxon>
        <taxon>Pseudomonadati</taxon>
        <taxon>Pseudomonadota</taxon>
        <taxon>Gammaproteobacteria</taxon>
        <taxon>Enterobacterales</taxon>
        <taxon>Enterobacteriaceae</taxon>
        <taxon>Salmonella</taxon>
    </lineage>
</organism>
<reference evidence="1 2" key="1">
    <citation type="submission" date="2018-06" db="EMBL/GenBank/DDBJ databases">
        <authorList>
            <consortium name="Pathogen Informatics"/>
            <person name="Doyle S."/>
        </authorList>
    </citation>
    <scope>NUCLEOTIDE SEQUENCE [LARGE SCALE GENOMIC DNA]</scope>
    <source>
        <strain evidence="1 2">NCTC8258</strain>
    </source>
</reference>
<sequence>MFTGRWCDVCIIQQELKGRGELFHACIISLACVSQLLVLRLSLERYNCFSVSETRFSIKDLPCEEKLTNNLTVELGDVCLNINNVATMPDNYPLFEDKFPTPSVVGVIVMLSLECKWKV</sequence>
<dbReference type="PROSITE" id="PS51257">
    <property type="entry name" value="PROKAR_LIPOPROTEIN"/>
    <property type="match status" value="1"/>
</dbReference>
<dbReference type="AlphaFoldDB" id="A0A379WDZ4"/>
<dbReference type="EMBL" id="UGXS01000004">
    <property type="protein sequence ID" value="SUH17517.1"/>
    <property type="molecule type" value="Genomic_DNA"/>
</dbReference>
<protein>
    <submittedName>
        <fullName evidence="1">Uncharacterized protein</fullName>
    </submittedName>
</protein>
<evidence type="ECO:0000313" key="2">
    <source>
        <dbReference type="Proteomes" id="UP000255509"/>
    </source>
</evidence>
<dbReference type="Proteomes" id="UP000255509">
    <property type="component" value="Unassembled WGS sequence"/>
</dbReference>
<accession>A0A379WDZ4</accession>
<proteinExistence type="predicted"/>
<name>A0A379WDZ4_SALET</name>
<evidence type="ECO:0000313" key="1">
    <source>
        <dbReference type="EMBL" id="SUH17517.1"/>
    </source>
</evidence>
<gene>
    <name evidence="1" type="ORF">NCTC8258_05309</name>
</gene>